<dbReference type="EMBL" id="QXFM01000144">
    <property type="protein sequence ID" value="RIV80150.1"/>
    <property type="molecule type" value="Genomic_DNA"/>
</dbReference>
<dbReference type="AlphaFoldDB" id="A0A3A1P2X9"/>
<organism evidence="2 3">
    <name type="scientific">Aurantiacibacter xanthus</name>
    <dbReference type="NCBI Taxonomy" id="1784712"/>
    <lineage>
        <taxon>Bacteria</taxon>
        <taxon>Pseudomonadati</taxon>
        <taxon>Pseudomonadota</taxon>
        <taxon>Alphaproteobacteria</taxon>
        <taxon>Sphingomonadales</taxon>
        <taxon>Erythrobacteraceae</taxon>
        <taxon>Aurantiacibacter</taxon>
    </lineage>
</organism>
<keyword evidence="2" id="KW-0378">Hydrolase</keyword>
<evidence type="ECO:0000313" key="2">
    <source>
        <dbReference type="EMBL" id="RIV80150.1"/>
    </source>
</evidence>
<proteinExistence type="predicted"/>
<keyword evidence="3" id="KW-1185">Reference proteome</keyword>
<reference evidence="2 3" key="1">
    <citation type="submission" date="2018-08" db="EMBL/GenBank/DDBJ databases">
        <title>Erythrobacter zhengii sp.nov., a bacterium isolated from deep-sea sediment.</title>
        <authorList>
            <person name="Fang C."/>
            <person name="Wu Y.-H."/>
            <person name="Sun C."/>
            <person name="Wang H."/>
            <person name="Cheng H."/>
            <person name="Meng F.-X."/>
            <person name="Wang C.-S."/>
            <person name="Xu X.-W."/>
        </authorList>
    </citation>
    <scope>NUCLEOTIDE SEQUENCE [LARGE SCALE GENOMIC DNA]</scope>
    <source>
        <strain evidence="2 3">CCTCC AB 2015396</strain>
    </source>
</reference>
<dbReference type="CDD" id="cd16280">
    <property type="entry name" value="metallo-hydrolase-like_MBL-fold"/>
    <property type="match status" value="1"/>
</dbReference>
<dbReference type="InterPro" id="IPR036866">
    <property type="entry name" value="RibonucZ/Hydroxyglut_hydro"/>
</dbReference>
<accession>A0A3A1P2X9</accession>
<dbReference type="SUPFAM" id="SSF56281">
    <property type="entry name" value="Metallo-hydrolase/oxidoreductase"/>
    <property type="match status" value="1"/>
</dbReference>
<evidence type="ECO:0000313" key="3">
    <source>
        <dbReference type="Proteomes" id="UP000265366"/>
    </source>
</evidence>
<dbReference type="InterPro" id="IPR001279">
    <property type="entry name" value="Metallo-B-lactamas"/>
</dbReference>
<dbReference type="PROSITE" id="PS51257">
    <property type="entry name" value="PROKAR_LIPOPROTEIN"/>
    <property type="match status" value="1"/>
</dbReference>
<dbReference type="Pfam" id="PF00753">
    <property type="entry name" value="Lactamase_B"/>
    <property type="match status" value="1"/>
</dbReference>
<dbReference type="InterPro" id="IPR050855">
    <property type="entry name" value="NDM-1-like"/>
</dbReference>
<name>A0A3A1P2X9_9SPHN</name>
<dbReference type="PANTHER" id="PTHR42951">
    <property type="entry name" value="METALLO-BETA-LACTAMASE DOMAIN-CONTAINING"/>
    <property type="match status" value="1"/>
</dbReference>
<comment type="caution">
    <text evidence="2">The sequence shown here is derived from an EMBL/GenBank/DDBJ whole genome shotgun (WGS) entry which is preliminary data.</text>
</comment>
<dbReference type="Proteomes" id="UP000265366">
    <property type="component" value="Unassembled WGS sequence"/>
</dbReference>
<dbReference type="SMART" id="SM00849">
    <property type="entry name" value="Lactamase_B"/>
    <property type="match status" value="1"/>
</dbReference>
<evidence type="ECO:0000259" key="1">
    <source>
        <dbReference type="SMART" id="SM00849"/>
    </source>
</evidence>
<dbReference type="RefSeq" id="WP_119594910.1">
    <property type="nucleotide sequence ID" value="NZ_QXFM01000144.1"/>
</dbReference>
<feature type="domain" description="Metallo-beta-lactamase" evidence="1">
    <location>
        <begin position="100"/>
        <end position="285"/>
    </location>
</feature>
<sequence length="341" mass="36788">MRNNWIGLPAIALLSACAINQSEADANRGPSADPTFGDPVEHRIAGLLAAESGYPGLASLCGEPSRTLDQARVQSNEWRMPDAVPAAQVFDNLYFVGNSFSSAWVVRTSEGLILIDALTNAQEVERDIEGGLERLGLDPADIRYLVVSHGHGDHSGGAAYLAGKYDLQIVMSRIDWEASQDPQRSIQLPGWNDVPRPAILIEGEYALTLGRTTITLVETPGHTMGTLSTIVPVTDGVESHTAVIWGGTGFNFGPILAQYQAYANSAEAMRNLVLRDGIDVFLSNHVARDRTSERLAALFSRIEGAPHPFVTSSENVARAFEVFRECSLFQGANLLQSQDAG</sequence>
<gene>
    <name evidence="2" type="ORF">D2V17_20075</name>
</gene>
<protein>
    <submittedName>
        <fullName evidence="2">MBL fold metallo-hydrolase</fullName>
    </submittedName>
</protein>
<dbReference type="OrthoDB" id="9773738at2"/>
<dbReference type="Gene3D" id="3.60.15.10">
    <property type="entry name" value="Ribonuclease Z/Hydroxyacylglutathione hydrolase-like"/>
    <property type="match status" value="1"/>
</dbReference>
<dbReference type="GO" id="GO:0016787">
    <property type="term" value="F:hydrolase activity"/>
    <property type="evidence" value="ECO:0007669"/>
    <property type="project" value="UniProtKB-KW"/>
</dbReference>